<protein>
    <submittedName>
        <fullName evidence="2">Conjugal transfer protein TraN</fullName>
    </submittedName>
</protein>
<proteinExistence type="predicted"/>
<feature type="chain" id="PRO_5030569550" evidence="1">
    <location>
        <begin position="30"/>
        <end position="599"/>
    </location>
</feature>
<gene>
    <name evidence="2" type="ORF">HHL27_15645</name>
</gene>
<keyword evidence="3" id="KW-1185">Reference proteome</keyword>
<keyword evidence="1" id="KW-0732">Signal</keyword>
<evidence type="ECO:0000313" key="2">
    <source>
        <dbReference type="EMBL" id="NML95107.1"/>
    </source>
</evidence>
<dbReference type="Proteomes" id="UP000583556">
    <property type="component" value="Unassembled WGS sequence"/>
</dbReference>
<name>A0A7Y0GBY2_9SPHN</name>
<dbReference type="Pfam" id="PF06986">
    <property type="entry name" value="F_T4SS_TraN"/>
    <property type="match status" value="1"/>
</dbReference>
<evidence type="ECO:0000313" key="3">
    <source>
        <dbReference type="Proteomes" id="UP000583556"/>
    </source>
</evidence>
<dbReference type="InterPro" id="IPR014121">
    <property type="entry name" value="TraN_Ftype"/>
</dbReference>
<feature type="signal peptide" evidence="1">
    <location>
        <begin position="1"/>
        <end position="29"/>
    </location>
</feature>
<reference evidence="2 3" key="1">
    <citation type="submission" date="2020-04" db="EMBL/GenBank/DDBJ databases">
        <title>Novosphingobium sp. TW-4 isolated from soil.</title>
        <authorList>
            <person name="Dahal R.H."/>
            <person name="Chaudhary D.K."/>
        </authorList>
    </citation>
    <scope>NUCLEOTIDE SEQUENCE [LARGE SCALE GENOMIC DNA]</scope>
    <source>
        <strain evidence="2 3">TW-4</strain>
    </source>
</reference>
<organism evidence="2 3">
    <name type="scientific">Novosphingobium olei</name>
    <dbReference type="NCBI Taxonomy" id="2728851"/>
    <lineage>
        <taxon>Bacteria</taxon>
        <taxon>Pseudomonadati</taxon>
        <taxon>Pseudomonadota</taxon>
        <taxon>Alphaproteobacteria</taxon>
        <taxon>Sphingomonadales</taxon>
        <taxon>Sphingomonadaceae</taxon>
        <taxon>Novosphingobium</taxon>
    </lineage>
</organism>
<evidence type="ECO:0000256" key="1">
    <source>
        <dbReference type="SAM" id="SignalP"/>
    </source>
</evidence>
<dbReference type="AlphaFoldDB" id="A0A7Y0GBY2"/>
<accession>A0A7Y0GBY2</accession>
<comment type="caution">
    <text evidence="2">The sequence shown here is derived from an EMBL/GenBank/DDBJ whole genome shotgun (WGS) entry which is preliminary data.</text>
</comment>
<dbReference type="EMBL" id="JABBGM010000007">
    <property type="protein sequence ID" value="NML95107.1"/>
    <property type="molecule type" value="Genomic_DNA"/>
</dbReference>
<sequence length="599" mass="62949">MTRCCLPFLGIAVLAVCTLGGPAPRSAQAQAAAQAGEALGRQVQATAAATVTDTTAATGVPGYAGSDFATGRLVEDPEALASEGAAAASGSTATKVVLDPRRPAIDPRTIDLTAAQKVEAAPDSYLGAGDGIDGTKGKCRPLPGGSAGSVTYYESCNDGAKVSQDSRSCEVPLVATTQPRTVYDYTCVDWPTNQCAPFAPYLDDGRCRLIVASQKQICLQGDPAHCAEPETVTTWTSQCSEPVSGLPIPTSRTVTDVVTTRDESACSAATADRTCTLDAETCIDPDPATRTIDGATLTQACWKWRRDYTCTGVTQANDCGPLKANPACSFDHEECLDDSPNGPADGPCKVRDEVYRCTIGAAATSAPASLCGSDLYCLHGECTTITREASTEFQDALVAVHAMGDVRDQFDPADLSLFKGEATGCHRPIFGLVNCCAGKSSGLLSAAAGGAALAGGPAAIAALATPFLTQFLCSAEEKQLDIKDRMGLCHYVGTYCSQKVLFVCTTKRKSYCCFPSKLSRILQEQGRTQLGLGWGDARHPECRGFTVAEFQQLDLGKMDFREVYADFTEAVKLPDEVSASAAIQTKIRDYYQLHATSGP</sequence>